<proteinExistence type="predicted"/>
<dbReference type="NCBIfam" id="TIGR01644">
    <property type="entry name" value="phage_P2_V"/>
    <property type="match status" value="1"/>
</dbReference>
<protein>
    <submittedName>
        <fullName evidence="3">Phage baseplate assembly protein V</fullName>
    </submittedName>
</protein>
<feature type="compositionally biased region" description="Polar residues" evidence="1">
    <location>
        <begin position="177"/>
        <end position="189"/>
    </location>
</feature>
<dbReference type="Proteomes" id="UP001617689">
    <property type="component" value="Unassembled WGS sequence"/>
</dbReference>
<keyword evidence="4" id="KW-1185">Reference proteome</keyword>
<evidence type="ECO:0000256" key="1">
    <source>
        <dbReference type="SAM" id="MobiDB-lite"/>
    </source>
</evidence>
<dbReference type="Pfam" id="PF06890">
    <property type="entry name" value="Phage_Mu_Gp45"/>
    <property type="match status" value="1"/>
</dbReference>
<organism evidence="3 4">
    <name type="scientific">Pectobacterium actinidiae</name>
    <dbReference type="NCBI Taxonomy" id="1507808"/>
    <lineage>
        <taxon>Bacteria</taxon>
        <taxon>Pseudomonadati</taxon>
        <taxon>Pseudomonadota</taxon>
        <taxon>Gammaproteobacteria</taxon>
        <taxon>Enterobacterales</taxon>
        <taxon>Pectobacteriaceae</taxon>
        <taxon>Pectobacterium</taxon>
    </lineage>
</organism>
<sequence>MWDDIERRINGALTRIRLAFRARLTRVNSAAPVQTFQAKGMAPESLQDSELFQHYGFTSTPLPGTMGIVLPLGGRTSHSIVIATEHATYRLQALEAGEVALYTDEGAKIVLKRGRLIETDCDEFRVNCKQFVVNAEEKADFNTPMVTASEQFTAQRQITGNGGMAIKGGAGASFDGNITQSSGDYQTSGDVHAGSVSLQGHIHNGDSGGTTSPPVA</sequence>
<feature type="region of interest" description="Disordered" evidence="1">
    <location>
        <begin position="177"/>
        <end position="216"/>
    </location>
</feature>
<evidence type="ECO:0000313" key="4">
    <source>
        <dbReference type="Proteomes" id="UP001617689"/>
    </source>
</evidence>
<evidence type="ECO:0000313" key="3">
    <source>
        <dbReference type="EMBL" id="MFJ5428583.1"/>
    </source>
</evidence>
<dbReference type="PIRSF" id="PIRSF012337">
    <property type="entry name" value="gp45"/>
    <property type="match status" value="1"/>
</dbReference>
<dbReference type="InterPro" id="IPR053861">
    <property type="entry name" value="Phage_Mu_Gp45_N"/>
</dbReference>
<accession>A0ABW8GAQ0</accession>
<gene>
    <name evidence="3" type="ORF">ACIPUP_05415</name>
</gene>
<dbReference type="EMBL" id="JBIXLL010000002">
    <property type="protein sequence ID" value="MFJ5428583.1"/>
    <property type="molecule type" value="Genomic_DNA"/>
</dbReference>
<comment type="caution">
    <text evidence="3">The sequence shown here is derived from an EMBL/GenBank/DDBJ whole genome shotgun (WGS) entry which is preliminary data.</text>
</comment>
<feature type="domain" description="Bacteriophage Mu Gp45 N-terminal" evidence="2">
    <location>
        <begin position="21"/>
        <end position="87"/>
    </location>
</feature>
<name>A0ABW8GAQ0_9GAMM</name>
<evidence type="ECO:0000259" key="2">
    <source>
        <dbReference type="Pfam" id="PF06890"/>
    </source>
</evidence>
<dbReference type="RefSeq" id="WP_400395028.1">
    <property type="nucleotide sequence ID" value="NZ_JBIXLL010000002.1"/>
</dbReference>
<reference evidence="3 4" key="1">
    <citation type="submission" date="2024-10" db="EMBL/GenBank/DDBJ databases">
        <authorList>
            <person name="Lu C.-H."/>
        </authorList>
    </citation>
    <scope>NUCLEOTIDE SEQUENCE [LARGE SCALE GENOMIC DNA]</scope>
    <source>
        <strain evidence="3 4">22ZTDG03-2</strain>
    </source>
</reference>
<dbReference type="InterPro" id="IPR014462">
    <property type="entry name" value="Phage_Mu_Gp45"/>
</dbReference>
<dbReference type="InterPro" id="IPR013046">
    <property type="entry name" value="GpV/Gp45"/>
</dbReference>